<keyword evidence="1" id="KW-0808">Transferase</keyword>
<name>A0AC61NE08_9BACT</name>
<gene>
    <name evidence="1" type="ORF">K4L44_14765</name>
</gene>
<evidence type="ECO:0000313" key="1">
    <source>
        <dbReference type="EMBL" id="QZE13807.1"/>
    </source>
</evidence>
<dbReference type="EMBL" id="CP081303">
    <property type="protein sequence ID" value="QZE13807.1"/>
    <property type="molecule type" value="Genomic_DNA"/>
</dbReference>
<organism evidence="1 2">
    <name type="scientific">Halosquirtibacter laminarini</name>
    <dbReference type="NCBI Taxonomy" id="3374600"/>
    <lineage>
        <taxon>Bacteria</taxon>
        <taxon>Pseudomonadati</taxon>
        <taxon>Bacteroidota</taxon>
        <taxon>Bacteroidia</taxon>
        <taxon>Marinilabiliales</taxon>
        <taxon>Prolixibacteraceae</taxon>
        <taxon>Halosquirtibacter</taxon>
    </lineage>
</organism>
<dbReference type="Proteomes" id="UP000826212">
    <property type="component" value="Chromosome"/>
</dbReference>
<sequence length="380" mass="43816">MWNRRVLNFIVLAFLFVTCVGTLWFTQVLVDKLKKEEHQKVLNIAGATRLLSSNSSNFSNDYSFVIDIIQNNESIPLIVLDEKENIVTSRNVIKNGQDSTIIFDALSNMKLHYIPIEITLSGDKKNYIYYNDSIWLKRLRFFPFIQILLISLIFFIGWWFYRRDSKMERNLLWVGLAKETAHQLGTPISALGAWVDLLEMEENNSEISIEMRKDVSHLSNIAERFSMIGSDPTMEVHSLHSLIDEIVIYFEKRIPRKVQVHNFDKIGTDSIPMNKVLLGWVFENLIKNSLDSIDGKGEISIKHSEDRDYVFIDIADTGKGIPQKLQKKIFKTGFSTKPRGWGLGLSLARRIVVQYHDGKIKVLKSVEGEGTIFRVSLRKQ</sequence>
<protein>
    <submittedName>
        <fullName evidence="1">HAMP domain-containing histidine kinase</fullName>
    </submittedName>
</protein>
<evidence type="ECO:0000313" key="2">
    <source>
        <dbReference type="Proteomes" id="UP000826212"/>
    </source>
</evidence>
<keyword evidence="1" id="KW-0418">Kinase</keyword>
<accession>A0AC61NE08</accession>
<reference evidence="1" key="1">
    <citation type="submission" date="2021-08" db="EMBL/GenBank/DDBJ databases">
        <title>Novel anaerobic bacterium isolated from sea squirt in East Sea, Republic of Korea.</title>
        <authorList>
            <person name="Nguyen T.H."/>
            <person name="Li Z."/>
            <person name="Lee Y.-J."/>
            <person name="Ko J."/>
            <person name="Kim S.-G."/>
        </authorList>
    </citation>
    <scope>NUCLEOTIDE SEQUENCE</scope>
    <source>
        <strain evidence="1">KCTC 25031</strain>
    </source>
</reference>
<keyword evidence="2" id="KW-1185">Reference proteome</keyword>
<proteinExistence type="predicted"/>